<feature type="domain" description="V-SNARE coiled-coil homology" evidence="3">
    <location>
        <begin position="5"/>
        <end position="65"/>
    </location>
</feature>
<dbReference type="OrthoDB" id="10042941at2759"/>
<reference evidence="5" key="2">
    <citation type="submission" date="2015-07" db="EMBL/GenBank/DDBJ databases">
        <title>Contrasting host-pathogen interactions and genome evolution in two generalist and specialist microsporidian pathogens of mosquitoes.</title>
        <authorList>
            <consortium name="The Broad Institute Genomics Platform"/>
            <consortium name="The Broad Institute Genome Sequencing Center for Infectious Disease"/>
            <person name="Cuomo C.A."/>
            <person name="Sanscrainte N.D."/>
            <person name="Goldberg J.M."/>
            <person name="Heiman D."/>
            <person name="Young S."/>
            <person name="Zeng Q."/>
            <person name="Becnel J.J."/>
            <person name="Birren B.W."/>
        </authorList>
    </citation>
    <scope>NUCLEOTIDE SEQUENCE [LARGE SCALE GENOMIC DNA]</scope>
    <source>
        <strain evidence="5">USNM 41457</strain>
    </source>
</reference>
<feature type="transmembrane region" description="Helical" evidence="2">
    <location>
        <begin position="66"/>
        <end position="85"/>
    </location>
</feature>
<organism evidence="4 5">
    <name type="scientific">Edhazardia aedis (strain USNM 41457)</name>
    <name type="common">Microsporidian parasite</name>
    <dbReference type="NCBI Taxonomy" id="1003232"/>
    <lineage>
        <taxon>Eukaryota</taxon>
        <taxon>Fungi</taxon>
        <taxon>Fungi incertae sedis</taxon>
        <taxon>Microsporidia</taxon>
        <taxon>Edhazardia</taxon>
    </lineage>
</organism>
<dbReference type="InterPro" id="IPR042855">
    <property type="entry name" value="V_SNARE_CC"/>
</dbReference>
<keyword evidence="2" id="KW-0812">Transmembrane</keyword>
<dbReference type="VEuPathDB" id="MicrosporidiaDB:EDEG_02688"/>
<dbReference type="Pfam" id="PF00957">
    <property type="entry name" value="Synaptobrevin"/>
    <property type="match status" value="1"/>
</dbReference>
<dbReference type="InParanoid" id="J8ZTB4"/>
<keyword evidence="2" id="KW-0472">Membrane</keyword>
<dbReference type="EMBL" id="AFBI03000051">
    <property type="protein sequence ID" value="EJW02923.1"/>
    <property type="molecule type" value="Genomic_DNA"/>
</dbReference>
<protein>
    <recommendedName>
        <fullName evidence="3">V-SNARE coiled-coil homology domain-containing protein</fullName>
    </recommendedName>
</protein>
<keyword evidence="1" id="KW-0175">Coiled coil</keyword>
<accession>J8ZTB4</accession>
<dbReference type="OMA" id="EVEQKMW"/>
<dbReference type="Proteomes" id="UP000003163">
    <property type="component" value="Unassembled WGS sequence"/>
</dbReference>
<evidence type="ECO:0000256" key="2">
    <source>
        <dbReference type="SAM" id="Phobius"/>
    </source>
</evidence>
<keyword evidence="5" id="KW-1185">Reference proteome</keyword>
<dbReference type="Gene3D" id="1.20.5.110">
    <property type="match status" value="1"/>
</dbReference>
<dbReference type="SUPFAM" id="SSF58038">
    <property type="entry name" value="SNARE fusion complex"/>
    <property type="match status" value="1"/>
</dbReference>
<evidence type="ECO:0000313" key="5">
    <source>
        <dbReference type="Proteomes" id="UP000003163"/>
    </source>
</evidence>
<dbReference type="AlphaFoldDB" id="J8ZTB4"/>
<keyword evidence="2" id="KW-1133">Transmembrane helix</keyword>
<dbReference type="HOGENOM" id="CLU_2497883_0_0_1"/>
<evidence type="ECO:0000313" key="4">
    <source>
        <dbReference type="EMBL" id="EJW02923.1"/>
    </source>
</evidence>
<evidence type="ECO:0000256" key="1">
    <source>
        <dbReference type="PROSITE-ProRule" id="PRU00290"/>
    </source>
</evidence>
<sequence length="86" mass="10275">MDDDLEKQINLELEALQSKMKETLKEEEERGACIDDLFKKTEKLDERAAVFEHRTRETEWKMKFKVYKWYVIGAVIVITLILIALR</sequence>
<reference evidence="4 5" key="1">
    <citation type="submission" date="2011-08" db="EMBL/GenBank/DDBJ databases">
        <authorList>
            <person name="Liu Z.J."/>
            <person name="Shi F.L."/>
            <person name="Lu J.Q."/>
            <person name="Li M."/>
            <person name="Wang Z.L."/>
        </authorList>
    </citation>
    <scope>NUCLEOTIDE SEQUENCE [LARGE SCALE GENOMIC DNA]</scope>
    <source>
        <strain evidence="4 5">USNM 41457</strain>
    </source>
</reference>
<gene>
    <name evidence="4" type="ORF">EDEG_02688</name>
</gene>
<evidence type="ECO:0000259" key="3">
    <source>
        <dbReference type="PROSITE" id="PS50892"/>
    </source>
</evidence>
<proteinExistence type="predicted"/>
<name>J8ZTB4_EDHAE</name>
<dbReference type="PROSITE" id="PS50892">
    <property type="entry name" value="V_SNARE"/>
    <property type="match status" value="1"/>
</dbReference>
<comment type="caution">
    <text evidence="4">The sequence shown here is derived from an EMBL/GenBank/DDBJ whole genome shotgun (WGS) entry which is preliminary data.</text>
</comment>